<keyword evidence="8" id="KW-0156">Chromatin regulator</keyword>
<accession>A8XEC9</accession>
<dbReference type="GO" id="GO:0000785">
    <property type="term" value="C:chromatin"/>
    <property type="evidence" value="ECO:0000318"/>
    <property type="project" value="GO_Central"/>
</dbReference>
<dbReference type="SMART" id="SM00317">
    <property type="entry name" value="SET"/>
    <property type="match status" value="1"/>
</dbReference>
<feature type="region of interest" description="Disordered" evidence="14">
    <location>
        <begin position="1258"/>
        <end position="1295"/>
    </location>
</feature>
<proteinExistence type="predicted"/>
<dbReference type="eggNOG" id="KOG1083">
    <property type="taxonomic scope" value="Eukaryota"/>
</dbReference>
<dbReference type="GO" id="GO:0009792">
    <property type="term" value="P:embryo development ending in birth or egg hatching"/>
    <property type="evidence" value="ECO:0007669"/>
    <property type="project" value="UniProtKB-ARBA"/>
</dbReference>
<dbReference type="GO" id="GO:0006355">
    <property type="term" value="P:regulation of DNA-templated transcription"/>
    <property type="evidence" value="ECO:0000318"/>
    <property type="project" value="GO_Central"/>
</dbReference>
<dbReference type="GO" id="GO:0005634">
    <property type="term" value="C:nucleus"/>
    <property type="evidence" value="ECO:0000318"/>
    <property type="project" value="GO_Central"/>
</dbReference>
<evidence type="ECO:0000259" key="15">
    <source>
        <dbReference type="PROSITE" id="PS50016"/>
    </source>
</evidence>
<evidence type="ECO:0000256" key="5">
    <source>
        <dbReference type="ARBA" id="ARBA00022723"/>
    </source>
</evidence>
<feature type="compositionally biased region" description="Basic and acidic residues" evidence="14">
    <location>
        <begin position="333"/>
        <end position="344"/>
    </location>
</feature>
<dbReference type="GO" id="GO:0008270">
    <property type="term" value="F:zinc ion binding"/>
    <property type="evidence" value="ECO:0007669"/>
    <property type="project" value="UniProtKB-KW"/>
</dbReference>
<evidence type="ECO:0000259" key="18">
    <source>
        <dbReference type="PROSITE" id="PS51215"/>
    </source>
</evidence>
<keyword evidence="5" id="KW-0479">Metal-binding</keyword>
<dbReference type="WormBase" id="CBG12017a">
    <property type="protein sequence ID" value="CBP22628"/>
    <property type="gene ID" value="WBGene00033032"/>
    <property type="gene designation" value="Cbr-lin-59"/>
</dbReference>
<feature type="region of interest" description="Disordered" evidence="14">
    <location>
        <begin position="333"/>
        <end position="460"/>
    </location>
</feature>
<dbReference type="Gene3D" id="2.30.30.490">
    <property type="match status" value="1"/>
</dbReference>
<evidence type="ECO:0000313" key="20">
    <source>
        <dbReference type="Proteomes" id="UP000008549"/>
    </source>
</evidence>
<evidence type="ECO:0000256" key="14">
    <source>
        <dbReference type="SAM" id="MobiDB-lite"/>
    </source>
</evidence>
<dbReference type="PANTHER" id="PTHR46147:SF3">
    <property type="entry name" value="HISTONE-LYSINE N-METHYLTRANSFERASE ASH1"/>
    <property type="match status" value="1"/>
</dbReference>
<dbReference type="Gene3D" id="3.30.40.10">
    <property type="entry name" value="Zinc/RING finger domain, C3HC4 (zinc finger)"/>
    <property type="match status" value="1"/>
</dbReference>
<keyword evidence="6 13" id="KW-0863">Zinc-finger</keyword>
<feature type="region of interest" description="Disordered" evidence="14">
    <location>
        <begin position="184"/>
        <end position="236"/>
    </location>
</feature>
<evidence type="ECO:0000313" key="21">
    <source>
        <dbReference type="WormBase" id="CBG12017a"/>
    </source>
</evidence>
<dbReference type="OMA" id="GACTSDM"/>
<feature type="domain" description="PHD-type" evidence="15">
    <location>
        <begin position="984"/>
        <end position="1031"/>
    </location>
</feature>
<evidence type="ECO:0000256" key="11">
    <source>
        <dbReference type="ARBA" id="ARBA00023163"/>
    </source>
</evidence>
<evidence type="ECO:0000256" key="8">
    <source>
        <dbReference type="ARBA" id="ARBA00022853"/>
    </source>
</evidence>
<evidence type="ECO:0000259" key="16">
    <source>
        <dbReference type="PROSITE" id="PS50280"/>
    </source>
</evidence>
<dbReference type="InterPro" id="IPR013083">
    <property type="entry name" value="Znf_RING/FYVE/PHD"/>
</dbReference>
<dbReference type="Proteomes" id="UP000008549">
    <property type="component" value="Unassembled WGS sequence"/>
</dbReference>
<dbReference type="InterPro" id="IPR043151">
    <property type="entry name" value="BAH_sf"/>
</dbReference>
<dbReference type="InterPro" id="IPR046341">
    <property type="entry name" value="SET_dom_sf"/>
</dbReference>
<feature type="compositionally biased region" description="Basic residues" evidence="14">
    <location>
        <begin position="404"/>
        <end position="414"/>
    </location>
</feature>
<dbReference type="InParanoid" id="A8XEC9"/>
<dbReference type="GO" id="GO:0010557">
    <property type="term" value="P:positive regulation of macromolecule biosynthetic process"/>
    <property type="evidence" value="ECO:0007669"/>
    <property type="project" value="UniProtKB-ARBA"/>
</dbReference>
<feature type="compositionally biased region" description="Polar residues" evidence="14">
    <location>
        <begin position="184"/>
        <end position="201"/>
    </location>
</feature>
<feature type="compositionally biased region" description="Polar residues" evidence="14">
    <location>
        <begin position="443"/>
        <end position="460"/>
    </location>
</feature>
<dbReference type="InterPro" id="IPR001965">
    <property type="entry name" value="Znf_PHD"/>
</dbReference>
<name>A8XEC9_CAEBR</name>
<sequence>MHGAGEQQQQQNGQHHRYRLAIRMDEQQQPTASSRQHPRHANPSSLQTSMMCTPTSATATISGNTGGQRFQPKRIGDPIKLGNSILEPAGTLVFHKDKHGIPSGNKKALLSLSEKKRLRRREKKHFYKRVFQVVANLFSIGPSPVLALPPVQIQNGNWYAISQNQPSTSSASNVISLVPLSNNHPPATSSATPDSGIQSVPTSPPSPTCGFLNDRKSETVQQKQKEQEDDDDFEDFADMPTLKPVDEEDFEYDLPSTSSGPCLTDINKTVPNPVHSTTSTPLPTQEDLANGVNAEEILSFAPNMDSDEIVRRILTFAPEKADSIAMLIKKRSAEGTKKKKKDMEAEVSSTTPTTPRVRGSRRKSTFVGRSTNSPDVTTSNLPPEPSTSSMSEETDETEKAEGKRRGRKPKRKRVIQRDESKDVEVDVKKAKCEQQEHPETCDTVETTSPSRPESAASTTVDPVQFRLKIREMMERQLEQLTQKMSDDMTELRLGHSTSLKIGVGKRKESFLRQLNEQSRKLRKSGVPTAKRMRMFATDLKDDVEGDSSDAKKEFKESIHFKMRSRVPSRRLNAEETPEYSNVEEKFNGEYNEITRSVPWSEDIVSIWKAPSLACGCTKGACTSDMECLNRALRIQCSKECTLSYCSNRRFWKEDCDQKLRVSNRSEDTIKTKTARKAGEFLCEYAGEVITYEEARSRFIKNQDARIIAIGPQLFVDATSRGNLARFIKHSCTPNTRVEIWSVNGSYKAGIFCLADLSSNVEITMDKSGLLPFDISCNCSSPNCKKIVRGMRRAIIASAEDTTTIETRRFLQRNRRKTIRSSRKFGIPSILLSTDSSLVLQMKQTLAAFSYRARTIGGSMPLSMISFYSSIKKWLEVNSSNPDPAEFISLLHKWIAAAGDEDLERSFIAIESHYLPSSLLSSTQQPKKSIDNASKAKIASTSCVSPVPSKRGDADLSYLESEFPIGSYDPDDAWETYQAKSRDNAVRCTCGALDEDGEMVQCDKCHFWLHIDCCQYSIKDEKDYICEFCSKTGEDCLKRPVADIKLLQQPEVRFENCVYYRSLMNRRGIQVRLNETVYVNRVFPDDHKVMLRSLREEKKGAKHKDPNKYRFPEAPTEKLVTMNVERKDARIFRVERLFVCPGNNRFVFGSFYAWPHETFADTGKVFSRREVFATSYYETLPLDEVIGRCLVVDVPTWMKGRPKVPKFKEEDVYHCDMQIGKNQRVFEKVPPKNRYPINTQPYVFEEFTTPKKVVKDFRPYDSSNHSPKTAKAAVTSNSSSTTVSSKTTSSESLHDVNMKRISEKKIEKVLNRLVSLNSKKT</sequence>
<dbReference type="Pfam" id="PF01426">
    <property type="entry name" value="BAH"/>
    <property type="match status" value="1"/>
</dbReference>
<keyword evidence="9" id="KW-0805">Transcription regulation</keyword>
<dbReference type="Pfam" id="PF00856">
    <property type="entry name" value="SET"/>
    <property type="match status" value="1"/>
</dbReference>
<dbReference type="GO" id="GO:0003682">
    <property type="term" value="F:chromatin binding"/>
    <property type="evidence" value="ECO:0007669"/>
    <property type="project" value="InterPro"/>
</dbReference>
<dbReference type="InterPro" id="IPR011011">
    <property type="entry name" value="Znf_FYVE_PHD"/>
</dbReference>
<dbReference type="InterPro" id="IPR001025">
    <property type="entry name" value="BAH_dom"/>
</dbReference>
<protein>
    <submittedName>
        <fullName evidence="19">Protein CBR-LIN-59</fullName>
    </submittedName>
</protein>
<dbReference type="PROSITE" id="PS50016">
    <property type="entry name" value="ZF_PHD_2"/>
    <property type="match status" value="1"/>
</dbReference>
<dbReference type="FunFam" id="2.30.30.490:FF:000039">
    <property type="entry name" value="Histone-lysine N-methyltransferase ash1"/>
    <property type="match status" value="1"/>
</dbReference>
<dbReference type="SUPFAM" id="SSF82199">
    <property type="entry name" value="SET domain"/>
    <property type="match status" value="1"/>
</dbReference>
<feature type="region of interest" description="Disordered" evidence="14">
    <location>
        <begin position="26"/>
        <end position="50"/>
    </location>
</feature>
<dbReference type="PANTHER" id="PTHR46147">
    <property type="entry name" value="HISTONE-LYSINE N-METHYLTRANSFERASE ASH1"/>
    <property type="match status" value="1"/>
</dbReference>
<dbReference type="GO" id="GO:0046975">
    <property type="term" value="F:histone H3K36 methyltransferase activity"/>
    <property type="evidence" value="ECO:0000318"/>
    <property type="project" value="GO_Central"/>
</dbReference>
<keyword evidence="4" id="KW-0949">S-adenosyl-L-methionine</keyword>
<evidence type="ECO:0000256" key="4">
    <source>
        <dbReference type="ARBA" id="ARBA00022691"/>
    </source>
</evidence>
<dbReference type="GO" id="GO:0003006">
    <property type="term" value="P:developmental process involved in reproduction"/>
    <property type="evidence" value="ECO:0007669"/>
    <property type="project" value="UniProtKB-ARBA"/>
</dbReference>
<keyword evidence="7" id="KW-0862">Zinc</keyword>
<keyword evidence="3" id="KW-0808">Transferase</keyword>
<evidence type="ECO:0000256" key="10">
    <source>
        <dbReference type="ARBA" id="ARBA00023159"/>
    </source>
</evidence>
<dbReference type="FunCoup" id="A8XEC9">
    <property type="interactions" value="170"/>
</dbReference>
<dbReference type="HOGENOM" id="CLU_006192_0_0_1"/>
<dbReference type="GO" id="GO:0032259">
    <property type="term" value="P:methylation"/>
    <property type="evidence" value="ECO:0007669"/>
    <property type="project" value="UniProtKB-KW"/>
</dbReference>
<evidence type="ECO:0000256" key="1">
    <source>
        <dbReference type="ARBA" id="ARBA00004123"/>
    </source>
</evidence>
<evidence type="ECO:0000256" key="7">
    <source>
        <dbReference type="ARBA" id="ARBA00022833"/>
    </source>
</evidence>
<feature type="compositionally biased region" description="Acidic residues" evidence="14">
    <location>
        <begin position="227"/>
        <end position="236"/>
    </location>
</feature>
<organism evidence="19 20">
    <name type="scientific">Caenorhabditis briggsae</name>
    <dbReference type="NCBI Taxonomy" id="6238"/>
    <lineage>
        <taxon>Eukaryota</taxon>
        <taxon>Metazoa</taxon>
        <taxon>Ecdysozoa</taxon>
        <taxon>Nematoda</taxon>
        <taxon>Chromadorea</taxon>
        <taxon>Rhabditida</taxon>
        <taxon>Rhabditina</taxon>
        <taxon>Rhabditomorpha</taxon>
        <taxon>Rhabditoidea</taxon>
        <taxon>Rhabditidae</taxon>
        <taxon>Peloderinae</taxon>
        <taxon>Caenorhabditis</taxon>
    </lineage>
</organism>
<keyword evidence="2" id="KW-0489">Methyltransferase</keyword>
<reference evidence="19 20" key="2">
    <citation type="journal article" date="2011" name="PLoS Genet.">
        <title>Caenorhabditis briggsae recombinant inbred line genotypes reveal inter-strain incompatibility and the evolution of recombination.</title>
        <authorList>
            <person name="Ross J.A."/>
            <person name="Koboldt D.C."/>
            <person name="Staisch J.E."/>
            <person name="Chamberlin H.M."/>
            <person name="Gupta B.P."/>
            <person name="Miller R.D."/>
            <person name="Baird S.E."/>
            <person name="Haag E.S."/>
        </authorList>
    </citation>
    <scope>NUCLEOTIDE SEQUENCE [LARGE SCALE GENOMIC DNA]</scope>
    <source>
        <strain evidence="19 20">AF16</strain>
    </source>
</reference>
<dbReference type="PROSITE" id="PS01359">
    <property type="entry name" value="ZF_PHD_1"/>
    <property type="match status" value="1"/>
</dbReference>
<keyword evidence="11" id="KW-0804">Transcription</keyword>
<feature type="compositionally biased region" description="Basic and acidic residues" evidence="14">
    <location>
        <begin position="213"/>
        <end position="226"/>
    </location>
</feature>
<dbReference type="STRING" id="6238.A8XEC9"/>
<dbReference type="GO" id="GO:0030154">
    <property type="term" value="P:cell differentiation"/>
    <property type="evidence" value="ECO:0007669"/>
    <property type="project" value="UniProtKB-ARBA"/>
</dbReference>
<keyword evidence="12" id="KW-0539">Nucleus</keyword>
<dbReference type="EMBL" id="HE601540">
    <property type="protein sequence ID" value="CAP31064.2"/>
    <property type="molecule type" value="Genomic_DNA"/>
</dbReference>
<dbReference type="InterPro" id="IPR001214">
    <property type="entry name" value="SET_dom"/>
</dbReference>
<feature type="domain" description="SET" evidence="16">
    <location>
        <begin position="657"/>
        <end position="767"/>
    </location>
</feature>
<feature type="compositionally biased region" description="Polar residues" evidence="14">
    <location>
        <begin position="367"/>
        <end position="381"/>
    </location>
</feature>
<reference evidence="19 20" key="1">
    <citation type="journal article" date="2003" name="PLoS Biol.">
        <title>The genome sequence of Caenorhabditis briggsae: a platform for comparative genomics.</title>
        <authorList>
            <person name="Stein L.D."/>
            <person name="Bao Z."/>
            <person name="Blasiar D."/>
            <person name="Blumenthal T."/>
            <person name="Brent M.R."/>
            <person name="Chen N."/>
            <person name="Chinwalla A."/>
            <person name="Clarke L."/>
            <person name="Clee C."/>
            <person name="Coghlan A."/>
            <person name="Coulson A."/>
            <person name="D'Eustachio P."/>
            <person name="Fitch D.H."/>
            <person name="Fulton L.A."/>
            <person name="Fulton R.E."/>
            <person name="Griffiths-Jones S."/>
            <person name="Harris T.W."/>
            <person name="Hillier L.W."/>
            <person name="Kamath R."/>
            <person name="Kuwabara P.E."/>
            <person name="Mardis E.R."/>
            <person name="Marra M.A."/>
            <person name="Miner T.L."/>
            <person name="Minx P."/>
            <person name="Mullikin J.C."/>
            <person name="Plumb R.W."/>
            <person name="Rogers J."/>
            <person name="Schein J.E."/>
            <person name="Sohrmann M."/>
            <person name="Spieth J."/>
            <person name="Stajich J.E."/>
            <person name="Wei C."/>
            <person name="Willey D."/>
            <person name="Wilson R.K."/>
            <person name="Durbin R."/>
            <person name="Waterston R.H."/>
        </authorList>
    </citation>
    <scope>NUCLEOTIDE SEQUENCE [LARGE SCALE GENOMIC DNA]</scope>
    <source>
        <strain evidence="19 20">AF16</strain>
    </source>
</reference>
<dbReference type="PROSITE" id="PS51038">
    <property type="entry name" value="BAH"/>
    <property type="match status" value="1"/>
</dbReference>
<evidence type="ECO:0000259" key="17">
    <source>
        <dbReference type="PROSITE" id="PS51038"/>
    </source>
</evidence>
<evidence type="ECO:0000256" key="9">
    <source>
        <dbReference type="ARBA" id="ARBA00023015"/>
    </source>
</evidence>
<dbReference type="GO" id="GO:0018991">
    <property type="term" value="P:egg-laying behavior"/>
    <property type="evidence" value="ECO:0007669"/>
    <property type="project" value="UniProtKB-ARBA"/>
</dbReference>
<evidence type="ECO:0000256" key="13">
    <source>
        <dbReference type="PROSITE-ProRule" id="PRU00146"/>
    </source>
</evidence>
<dbReference type="PROSITE" id="PS50280">
    <property type="entry name" value="SET"/>
    <property type="match status" value="1"/>
</dbReference>
<evidence type="ECO:0000313" key="19">
    <source>
        <dbReference type="EMBL" id="CAP31064.2"/>
    </source>
</evidence>
<feature type="compositionally biased region" description="Low complexity" evidence="14">
    <location>
        <begin position="1268"/>
        <end position="1289"/>
    </location>
</feature>
<dbReference type="InterPro" id="IPR006560">
    <property type="entry name" value="AWS_dom"/>
</dbReference>
<keyword evidence="10" id="KW-0010">Activator</keyword>
<evidence type="ECO:0000256" key="12">
    <source>
        <dbReference type="ARBA" id="ARBA00023242"/>
    </source>
</evidence>
<keyword evidence="20" id="KW-1185">Reference proteome</keyword>
<dbReference type="Gene3D" id="2.170.270.10">
    <property type="entry name" value="SET domain"/>
    <property type="match status" value="1"/>
</dbReference>
<dbReference type="FunFam" id="2.170.270.10:FF:000111">
    <property type="entry name" value="Probable histone-lysine N-methyltransferase lin-59"/>
    <property type="match status" value="1"/>
</dbReference>
<dbReference type="InterPro" id="IPR019787">
    <property type="entry name" value="Znf_PHD-finger"/>
</dbReference>
<dbReference type="PROSITE" id="PS51215">
    <property type="entry name" value="AWS"/>
    <property type="match status" value="1"/>
</dbReference>
<dbReference type="SMART" id="SM00249">
    <property type="entry name" value="PHD"/>
    <property type="match status" value="1"/>
</dbReference>
<feature type="compositionally biased region" description="Basic and acidic residues" evidence="14">
    <location>
        <begin position="415"/>
        <end position="440"/>
    </location>
</feature>
<evidence type="ECO:0000256" key="6">
    <source>
        <dbReference type="ARBA" id="ARBA00022771"/>
    </source>
</evidence>
<dbReference type="FunFam" id="3.30.40.10:FF:001359">
    <property type="entry name" value="Probable histone-lysine N-methyltransferase lin-59"/>
    <property type="match status" value="1"/>
</dbReference>
<dbReference type="Pfam" id="PF00628">
    <property type="entry name" value="PHD"/>
    <property type="match status" value="1"/>
</dbReference>
<dbReference type="SMART" id="SM00439">
    <property type="entry name" value="BAH"/>
    <property type="match status" value="1"/>
</dbReference>
<evidence type="ECO:0000256" key="3">
    <source>
        <dbReference type="ARBA" id="ARBA00022679"/>
    </source>
</evidence>
<gene>
    <name evidence="21" type="primary">lin-59</name>
    <name evidence="19" type="synonym">Cbr-lin-59</name>
    <name evidence="21" type="ORF">CBG12017</name>
    <name evidence="19" type="ORF">CBG_12017</name>
</gene>
<feature type="domain" description="BAH" evidence="17">
    <location>
        <begin position="1111"/>
        <end position="1229"/>
    </location>
</feature>
<comment type="subcellular location">
    <subcellularLocation>
        <location evidence="1">Nucleus</location>
    </subcellularLocation>
</comment>
<dbReference type="InterPro" id="IPR019786">
    <property type="entry name" value="Zinc_finger_PHD-type_CS"/>
</dbReference>
<evidence type="ECO:0000256" key="2">
    <source>
        <dbReference type="ARBA" id="ARBA00022603"/>
    </source>
</evidence>
<dbReference type="SUPFAM" id="SSF57903">
    <property type="entry name" value="FYVE/PHD zinc finger"/>
    <property type="match status" value="1"/>
</dbReference>
<dbReference type="SMART" id="SM00570">
    <property type="entry name" value="AWS"/>
    <property type="match status" value="1"/>
</dbReference>
<feature type="domain" description="AWS" evidence="18">
    <location>
        <begin position="609"/>
        <end position="654"/>
    </location>
</feature>